<dbReference type="InterPro" id="IPR057666">
    <property type="entry name" value="DrpA_SLOG"/>
</dbReference>
<proteinExistence type="inferred from homology"/>
<comment type="similarity">
    <text evidence="1">Belongs to the DprA/Smf family.</text>
</comment>
<dbReference type="OrthoDB" id="9785707at2"/>
<dbReference type="Proteomes" id="UP000319516">
    <property type="component" value="Unassembled WGS sequence"/>
</dbReference>
<protein>
    <submittedName>
        <fullName evidence="4">DNA protecting protein DprA</fullName>
    </submittedName>
</protein>
<feature type="domain" description="DprA winged helix" evidence="3">
    <location>
        <begin position="310"/>
        <end position="366"/>
    </location>
</feature>
<dbReference type="GO" id="GO:0009294">
    <property type="term" value="P:DNA-mediated transformation"/>
    <property type="evidence" value="ECO:0007669"/>
    <property type="project" value="InterPro"/>
</dbReference>
<dbReference type="Pfam" id="PF17782">
    <property type="entry name" value="WHD_DprA"/>
    <property type="match status" value="1"/>
</dbReference>
<dbReference type="InterPro" id="IPR041614">
    <property type="entry name" value="DprA_WH"/>
</dbReference>
<evidence type="ECO:0000259" key="2">
    <source>
        <dbReference type="Pfam" id="PF02481"/>
    </source>
</evidence>
<accession>A0A542YRS0</accession>
<dbReference type="SUPFAM" id="SSF102405">
    <property type="entry name" value="MCP/YpsA-like"/>
    <property type="match status" value="1"/>
</dbReference>
<organism evidence="4 5">
    <name type="scientific">Ornithinicoccus hortensis</name>
    <dbReference type="NCBI Taxonomy" id="82346"/>
    <lineage>
        <taxon>Bacteria</taxon>
        <taxon>Bacillati</taxon>
        <taxon>Actinomycetota</taxon>
        <taxon>Actinomycetes</taxon>
        <taxon>Micrococcales</taxon>
        <taxon>Intrasporangiaceae</taxon>
        <taxon>Ornithinicoccus</taxon>
    </lineage>
</organism>
<dbReference type="InterPro" id="IPR003488">
    <property type="entry name" value="DprA"/>
</dbReference>
<dbReference type="AlphaFoldDB" id="A0A542YRS0"/>
<dbReference type="PANTHER" id="PTHR43022:SF1">
    <property type="entry name" value="PROTEIN SMF"/>
    <property type="match status" value="1"/>
</dbReference>
<dbReference type="Gene3D" id="3.40.50.450">
    <property type="match status" value="1"/>
</dbReference>
<reference evidence="4 5" key="1">
    <citation type="submission" date="2019-06" db="EMBL/GenBank/DDBJ databases">
        <title>Sequencing the genomes of 1000 actinobacteria strains.</title>
        <authorList>
            <person name="Klenk H.-P."/>
        </authorList>
    </citation>
    <scope>NUCLEOTIDE SEQUENCE [LARGE SCALE GENOMIC DNA]</scope>
    <source>
        <strain evidence="4 5">DSM 12335</strain>
    </source>
</reference>
<dbReference type="Pfam" id="PF02481">
    <property type="entry name" value="DNA_processg_A"/>
    <property type="match status" value="1"/>
</dbReference>
<evidence type="ECO:0000313" key="4">
    <source>
        <dbReference type="EMBL" id="TQL50761.1"/>
    </source>
</evidence>
<comment type="caution">
    <text evidence="4">The sequence shown here is derived from an EMBL/GenBank/DDBJ whole genome shotgun (WGS) entry which is preliminary data.</text>
</comment>
<evidence type="ECO:0000259" key="3">
    <source>
        <dbReference type="Pfam" id="PF17782"/>
    </source>
</evidence>
<keyword evidence="5" id="KW-1185">Reference proteome</keyword>
<dbReference type="PANTHER" id="PTHR43022">
    <property type="entry name" value="PROTEIN SMF"/>
    <property type="match status" value="1"/>
</dbReference>
<dbReference type="EMBL" id="VFOP01000001">
    <property type="protein sequence ID" value="TQL50761.1"/>
    <property type="molecule type" value="Genomic_DNA"/>
</dbReference>
<evidence type="ECO:0000313" key="5">
    <source>
        <dbReference type="Proteomes" id="UP000319516"/>
    </source>
</evidence>
<gene>
    <name evidence="4" type="ORF">FB467_1878</name>
</gene>
<name>A0A542YRS0_9MICO</name>
<dbReference type="RefSeq" id="WP_141784849.1">
    <property type="nucleotide sequence ID" value="NZ_BAAAIK010000002.1"/>
</dbReference>
<evidence type="ECO:0000256" key="1">
    <source>
        <dbReference type="ARBA" id="ARBA00006525"/>
    </source>
</evidence>
<sequence length="374" mass="38477">MSTRGGTPSPAAAEALDERIARVAWSRLAEPGDTTARDLVVRYGIVDGLAVALRAGSAKTAKYAPRARELDPVRDLEIAARCDARVITPSDEEWPVGLDDLELPPFCLYARGPLDVGVATTGVAVVGSRASTAYGEYLATELAAGLSGAGFGIVSGAAFGIDGAAHRATLAVDGSTIAVLAGGVDRPYPAAHERLLAQIAEVGAVVSEVPPGAAPTRVRFLQRNRLIAAMTAGTLVVEAGLRSGARSTARHALRLGRPLGAVPGPVTSMASAGCHQMVRDAEAVLVTDAEEAAELFGRIGEHLATPKRGPSRPGDDLDGGAQKVRAVLPQYRSATVEKLAGLAGLSAAEVLAGLGQLEAAGLVERRLDGWGRVR</sequence>
<feature type="domain" description="Smf/DprA SLOG" evidence="2">
    <location>
        <begin position="86"/>
        <end position="295"/>
    </location>
</feature>
<dbReference type="NCBIfam" id="TIGR00732">
    <property type="entry name" value="dprA"/>
    <property type="match status" value="1"/>
</dbReference>